<feature type="domain" description="Reverse transcriptase" evidence="9">
    <location>
        <begin position="1"/>
        <end position="63"/>
    </location>
</feature>
<keyword evidence="5" id="KW-0064">Aspartyl protease</keyword>
<keyword evidence="11" id="KW-1185">Reference proteome</keyword>
<reference evidence="10" key="1">
    <citation type="journal article" date="2023" name="G3 (Bethesda)">
        <title>A reference genome for the long-term kleptoplast-retaining sea slug Elysia crispata morphotype clarki.</title>
        <authorList>
            <person name="Eastman K.E."/>
            <person name="Pendleton A.L."/>
            <person name="Shaikh M.A."/>
            <person name="Suttiyut T."/>
            <person name="Ogas R."/>
            <person name="Tomko P."/>
            <person name="Gavelis G."/>
            <person name="Widhalm J.R."/>
            <person name="Wisecaver J.H."/>
        </authorList>
    </citation>
    <scope>NUCLEOTIDE SEQUENCE</scope>
    <source>
        <strain evidence="10">ECLA1</strain>
    </source>
</reference>
<evidence type="ECO:0000259" key="9">
    <source>
        <dbReference type="PROSITE" id="PS50878"/>
    </source>
</evidence>
<evidence type="ECO:0000313" key="11">
    <source>
        <dbReference type="Proteomes" id="UP001283361"/>
    </source>
</evidence>
<evidence type="ECO:0000256" key="1">
    <source>
        <dbReference type="ARBA" id="ARBA00022670"/>
    </source>
</evidence>
<proteinExistence type="predicted"/>
<dbReference type="GO" id="GO:0004190">
    <property type="term" value="F:aspartic-type endopeptidase activity"/>
    <property type="evidence" value="ECO:0007669"/>
    <property type="project" value="UniProtKB-KW"/>
</dbReference>
<dbReference type="InterPro" id="IPR051320">
    <property type="entry name" value="Viral_Replic_Matur_Polypro"/>
</dbReference>
<keyword evidence="2" id="KW-0808">Transferase</keyword>
<dbReference type="InterPro" id="IPR041373">
    <property type="entry name" value="RT_RNaseH"/>
</dbReference>
<evidence type="ECO:0000256" key="4">
    <source>
        <dbReference type="ARBA" id="ARBA00022722"/>
    </source>
</evidence>
<dbReference type="PROSITE" id="PS50878">
    <property type="entry name" value="RT_POL"/>
    <property type="match status" value="1"/>
</dbReference>
<keyword evidence="3" id="KW-0548">Nucleotidyltransferase</keyword>
<dbReference type="InterPro" id="IPR043502">
    <property type="entry name" value="DNA/RNA_pol_sf"/>
</dbReference>
<dbReference type="GO" id="GO:0003964">
    <property type="term" value="F:RNA-directed DNA polymerase activity"/>
    <property type="evidence" value="ECO:0007669"/>
    <property type="project" value="UniProtKB-KW"/>
</dbReference>
<keyword evidence="6" id="KW-0255">Endonuclease</keyword>
<keyword evidence="8" id="KW-0695">RNA-directed DNA polymerase</keyword>
<evidence type="ECO:0000313" key="10">
    <source>
        <dbReference type="EMBL" id="KAK3771915.1"/>
    </source>
</evidence>
<name>A0AAE1DJB5_9GAST</name>
<dbReference type="Pfam" id="PF17917">
    <property type="entry name" value="RT_RNaseH"/>
    <property type="match status" value="1"/>
</dbReference>
<dbReference type="PANTHER" id="PTHR33064">
    <property type="entry name" value="POL PROTEIN"/>
    <property type="match status" value="1"/>
</dbReference>
<evidence type="ECO:0000256" key="5">
    <source>
        <dbReference type="ARBA" id="ARBA00022750"/>
    </source>
</evidence>
<dbReference type="GO" id="GO:0006508">
    <property type="term" value="P:proteolysis"/>
    <property type="evidence" value="ECO:0007669"/>
    <property type="project" value="UniProtKB-KW"/>
</dbReference>
<dbReference type="EMBL" id="JAWDGP010003666">
    <property type="protein sequence ID" value="KAK3771915.1"/>
    <property type="molecule type" value="Genomic_DNA"/>
</dbReference>
<sequence>MQGFMLTIPLVYLHDILVYTPTVKEHICRLDSVFERLKQHGIRLIPDKCRLVQQRTPFLGHVLTPNGLETDPGKVKAVSESPVPKTLKELRSFLALAGYYRKFVKGLMQAIRDLEQFYTKVVDFASRGLRNNERRMENYSSFKLELLALKWAVCEKFRDYLWRATFTVVTDNNPLRHLHSAKLGAKEQR</sequence>
<keyword evidence="1" id="KW-0645">Protease</keyword>
<dbReference type="Proteomes" id="UP001283361">
    <property type="component" value="Unassembled WGS sequence"/>
</dbReference>
<keyword evidence="4" id="KW-0540">Nuclease</keyword>
<gene>
    <name evidence="10" type="ORF">RRG08_053896</name>
</gene>
<dbReference type="SUPFAM" id="SSF56672">
    <property type="entry name" value="DNA/RNA polymerases"/>
    <property type="match status" value="1"/>
</dbReference>
<evidence type="ECO:0000256" key="8">
    <source>
        <dbReference type="ARBA" id="ARBA00022918"/>
    </source>
</evidence>
<evidence type="ECO:0000256" key="7">
    <source>
        <dbReference type="ARBA" id="ARBA00022801"/>
    </source>
</evidence>
<evidence type="ECO:0000256" key="6">
    <source>
        <dbReference type="ARBA" id="ARBA00022759"/>
    </source>
</evidence>
<keyword evidence="7" id="KW-0378">Hydrolase</keyword>
<dbReference type="InterPro" id="IPR043128">
    <property type="entry name" value="Rev_trsase/Diguanyl_cyclase"/>
</dbReference>
<accession>A0AAE1DJB5</accession>
<organism evidence="10 11">
    <name type="scientific">Elysia crispata</name>
    <name type="common">lettuce slug</name>
    <dbReference type="NCBI Taxonomy" id="231223"/>
    <lineage>
        <taxon>Eukaryota</taxon>
        <taxon>Metazoa</taxon>
        <taxon>Spiralia</taxon>
        <taxon>Lophotrochozoa</taxon>
        <taxon>Mollusca</taxon>
        <taxon>Gastropoda</taxon>
        <taxon>Heterobranchia</taxon>
        <taxon>Euthyneura</taxon>
        <taxon>Panpulmonata</taxon>
        <taxon>Sacoglossa</taxon>
        <taxon>Placobranchoidea</taxon>
        <taxon>Plakobranchidae</taxon>
        <taxon>Elysia</taxon>
    </lineage>
</organism>
<dbReference type="Pfam" id="PF00078">
    <property type="entry name" value="RVT_1"/>
    <property type="match status" value="1"/>
</dbReference>
<evidence type="ECO:0000256" key="3">
    <source>
        <dbReference type="ARBA" id="ARBA00022695"/>
    </source>
</evidence>
<dbReference type="InterPro" id="IPR000477">
    <property type="entry name" value="RT_dom"/>
</dbReference>
<dbReference type="PANTHER" id="PTHR33064:SF37">
    <property type="entry name" value="RIBONUCLEASE H"/>
    <property type="match status" value="1"/>
</dbReference>
<dbReference type="AlphaFoldDB" id="A0AAE1DJB5"/>
<comment type="caution">
    <text evidence="10">The sequence shown here is derived from an EMBL/GenBank/DDBJ whole genome shotgun (WGS) entry which is preliminary data.</text>
</comment>
<evidence type="ECO:0000256" key="2">
    <source>
        <dbReference type="ARBA" id="ARBA00022679"/>
    </source>
</evidence>
<dbReference type="GO" id="GO:0004519">
    <property type="term" value="F:endonuclease activity"/>
    <property type="evidence" value="ECO:0007669"/>
    <property type="project" value="UniProtKB-KW"/>
</dbReference>
<protein>
    <recommendedName>
        <fullName evidence="9">Reverse transcriptase domain-containing protein</fullName>
    </recommendedName>
</protein>
<dbReference type="Gene3D" id="3.30.70.270">
    <property type="match status" value="2"/>
</dbReference>